<keyword evidence="2" id="KW-1185">Reference proteome</keyword>
<evidence type="ECO:0000313" key="2">
    <source>
        <dbReference type="Proteomes" id="UP000789860"/>
    </source>
</evidence>
<dbReference type="EMBL" id="CAJVPM010021544">
    <property type="protein sequence ID" value="CAG8640685.1"/>
    <property type="molecule type" value="Genomic_DNA"/>
</dbReference>
<dbReference type="Proteomes" id="UP000789860">
    <property type="component" value="Unassembled WGS sequence"/>
</dbReference>
<name>A0ACA9NBD3_9GLOM</name>
<gene>
    <name evidence="1" type="ORF">SCALOS_LOCUS8317</name>
</gene>
<evidence type="ECO:0000313" key="1">
    <source>
        <dbReference type="EMBL" id="CAG8640685.1"/>
    </source>
</evidence>
<sequence length="131" mass="14718">MRIYPYFQDTGAFFIAVFQKTGPITDISSIDSLTSNKNTCETEDVSTVEVNDDIQNSYEEIYMSNEPDTIAVDDSSINDDILNSYEEEPDATAVDDSSINAAVDNFVVVPIKRHKLDAQAYNFVLNQHHLQ</sequence>
<comment type="caution">
    <text evidence="1">The sequence shown here is derived from an EMBL/GenBank/DDBJ whole genome shotgun (WGS) entry which is preliminary data.</text>
</comment>
<protein>
    <submittedName>
        <fullName evidence="1">1459_t:CDS:1</fullName>
    </submittedName>
</protein>
<organism evidence="1 2">
    <name type="scientific">Scutellospora calospora</name>
    <dbReference type="NCBI Taxonomy" id="85575"/>
    <lineage>
        <taxon>Eukaryota</taxon>
        <taxon>Fungi</taxon>
        <taxon>Fungi incertae sedis</taxon>
        <taxon>Mucoromycota</taxon>
        <taxon>Glomeromycotina</taxon>
        <taxon>Glomeromycetes</taxon>
        <taxon>Diversisporales</taxon>
        <taxon>Gigasporaceae</taxon>
        <taxon>Scutellospora</taxon>
    </lineage>
</organism>
<feature type="non-terminal residue" evidence="1">
    <location>
        <position position="1"/>
    </location>
</feature>
<proteinExistence type="predicted"/>
<reference evidence="1" key="1">
    <citation type="submission" date="2021-06" db="EMBL/GenBank/DDBJ databases">
        <authorList>
            <person name="Kallberg Y."/>
            <person name="Tangrot J."/>
            <person name="Rosling A."/>
        </authorList>
    </citation>
    <scope>NUCLEOTIDE SEQUENCE</scope>
    <source>
        <strain evidence="1">AU212A</strain>
    </source>
</reference>
<accession>A0ACA9NBD3</accession>